<evidence type="ECO:0000313" key="3">
    <source>
        <dbReference type="Proteomes" id="UP001295794"/>
    </source>
</evidence>
<accession>A0AAD2HJ71</accession>
<dbReference type="EMBL" id="CAVNYO010000405">
    <property type="protein sequence ID" value="CAK5275884.1"/>
    <property type="molecule type" value="Genomic_DNA"/>
</dbReference>
<reference evidence="2" key="1">
    <citation type="submission" date="2023-11" db="EMBL/GenBank/DDBJ databases">
        <authorList>
            <person name="De Vega J J."/>
            <person name="De Vega J J."/>
        </authorList>
    </citation>
    <scope>NUCLEOTIDE SEQUENCE</scope>
</reference>
<name>A0AAD2HJ71_9AGAR</name>
<feature type="non-terminal residue" evidence="2">
    <location>
        <position position="1"/>
    </location>
</feature>
<feature type="compositionally biased region" description="Basic and acidic residues" evidence="1">
    <location>
        <begin position="1"/>
        <end position="15"/>
    </location>
</feature>
<evidence type="ECO:0000256" key="1">
    <source>
        <dbReference type="SAM" id="MobiDB-lite"/>
    </source>
</evidence>
<dbReference type="Proteomes" id="UP001295794">
    <property type="component" value="Unassembled WGS sequence"/>
</dbReference>
<sequence>KLRWEPQEARGTDGRRKAHNVTPFVRTKHTQYPHINTVVLNNSCWKARIRGYSAAMRLSKNLDAVHTDFLANLE</sequence>
<comment type="caution">
    <text evidence="2">The sequence shown here is derived from an EMBL/GenBank/DDBJ whole genome shotgun (WGS) entry which is preliminary data.</text>
</comment>
<gene>
    <name evidence="2" type="ORF">MYCIT1_LOCUS23958</name>
</gene>
<keyword evidence="3" id="KW-1185">Reference proteome</keyword>
<protein>
    <submittedName>
        <fullName evidence="2">Uncharacterized protein</fullName>
    </submittedName>
</protein>
<evidence type="ECO:0000313" key="2">
    <source>
        <dbReference type="EMBL" id="CAK5275884.1"/>
    </source>
</evidence>
<feature type="region of interest" description="Disordered" evidence="1">
    <location>
        <begin position="1"/>
        <end position="20"/>
    </location>
</feature>
<organism evidence="2 3">
    <name type="scientific">Mycena citricolor</name>
    <dbReference type="NCBI Taxonomy" id="2018698"/>
    <lineage>
        <taxon>Eukaryota</taxon>
        <taxon>Fungi</taxon>
        <taxon>Dikarya</taxon>
        <taxon>Basidiomycota</taxon>
        <taxon>Agaricomycotina</taxon>
        <taxon>Agaricomycetes</taxon>
        <taxon>Agaricomycetidae</taxon>
        <taxon>Agaricales</taxon>
        <taxon>Marasmiineae</taxon>
        <taxon>Mycenaceae</taxon>
        <taxon>Mycena</taxon>
    </lineage>
</organism>
<proteinExistence type="predicted"/>
<dbReference type="AlphaFoldDB" id="A0AAD2HJ71"/>